<geneLocation type="plasmid" evidence="1">
    <name>pLA2</name>
</geneLocation>
<dbReference type="EMBL" id="AGFM01000123">
    <property type="protein sequence ID" value="EHJ57844.1"/>
    <property type="molecule type" value="Genomic_DNA"/>
</dbReference>
<organism evidence="1 2">
    <name type="scientific">Novosphingobium pentaromativorans US6-1</name>
    <dbReference type="NCBI Taxonomy" id="1088721"/>
    <lineage>
        <taxon>Bacteria</taxon>
        <taxon>Pseudomonadati</taxon>
        <taxon>Pseudomonadota</taxon>
        <taxon>Alphaproteobacteria</taxon>
        <taxon>Sphingomonadales</taxon>
        <taxon>Sphingomonadaceae</taxon>
        <taxon>Novosphingobium</taxon>
    </lineage>
</organism>
<proteinExistence type="predicted"/>
<sequence length="260" mass="28708">MGWEIGIPKCAKTPHEKNLNHYQETAECGLSKKNWTLVVQAEGGTLGLSCVGPNDQSFLINAPKSPVTIRWIPHNTDAGKGWTVNLKVNTASKLACSNQYTFFGFMNDIEHGGGPLPNLTRLRSSHELSYEQFAENGGEARLTLGAQIFWNGKAHILEVLPARIGYKTNPGFPPGVIQKINTNKFEYVIIDDSWSTHVYPNGRTQNINLNWTTLFSKAIQLGLFTKPNGETATQAVYVAVETHNQAIGNLYQSKFTVSSD</sequence>
<keyword evidence="1" id="KW-0614">Plasmid</keyword>
<dbReference type="Proteomes" id="UP000004030">
    <property type="component" value="Unassembled WGS sequence"/>
</dbReference>
<comment type="caution">
    <text evidence="1">The sequence shown here is derived from an EMBL/GenBank/DDBJ whole genome shotgun (WGS) entry which is preliminary data.</text>
</comment>
<accession>G6ELG3</accession>
<evidence type="ECO:0000313" key="2">
    <source>
        <dbReference type="Proteomes" id="UP000004030"/>
    </source>
</evidence>
<name>G6ELG3_9SPHN</name>
<keyword evidence="2" id="KW-1185">Reference proteome</keyword>
<dbReference type="AlphaFoldDB" id="G6ELG3"/>
<reference evidence="1 2" key="1">
    <citation type="journal article" date="2012" name="J. Bacteriol.">
        <title>Genome sequence of benzo(a)pyrene-degrading bacterium Novosphingobium pentaromativorans US6-1.</title>
        <authorList>
            <person name="Luo Y.R."/>
            <person name="Kang S.G."/>
            <person name="Kim S.J."/>
            <person name="Kim M.R."/>
            <person name="Li N."/>
            <person name="Lee J.H."/>
            <person name="Kwon K.K."/>
        </authorList>
    </citation>
    <scope>NUCLEOTIDE SEQUENCE [LARGE SCALE GENOMIC DNA]</scope>
    <source>
        <strain evidence="1 2">US6-1</strain>
        <plasmid evidence="1">pLA2</plasmid>
    </source>
</reference>
<gene>
    <name evidence="1" type="ORF">NSU_pLA2037</name>
</gene>
<protein>
    <submittedName>
        <fullName evidence="1">Uncharacterized protein</fullName>
    </submittedName>
</protein>
<evidence type="ECO:0000313" key="1">
    <source>
        <dbReference type="EMBL" id="EHJ57844.1"/>
    </source>
</evidence>